<name>A0ABQ2Q8G5_9GAMM</name>
<evidence type="ECO:0000313" key="2">
    <source>
        <dbReference type="EMBL" id="GGP56304.1"/>
    </source>
</evidence>
<dbReference type="Pfam" id="PF03929">
    <property type="entry name" value="PepSY_TM"/>
    <property type="match status" value="1"/>
</dbReference>
<feature type="transmembrane region" description="Helical" evidence="1">
    <location>
        <begin position="199"/>
        <end position="221"/>
    </location>
</feature>
<feature type="transmembrane region" description="Helical" evidence="1">
    <location>
        <begin position="12"/>
        <end position="32"/>
    </location>
</feature>
<organism evidence="2 3">
    <name type="scientific">Shewanella saliphila</name>
    <dbReference type="NCBI Taxonomy" id="2282698"/>
    <lineage>
        <taxon>Bacteria</taxon>
        <taxon>Pseudomonadati</taxon>
        <taxon>Pseudomonadota</taxon>
        <taxon>Gammaproteobacteria</taxon>
        <taxon>Alteromonadales</taxon>
        <taxon>Shewanellaceae</taxon>
        <taxon>Shewanella</taxon>
    </lineage>
</organism>
<feature type="transmembrane region" description="Helical" evidence="1">
    <location>
        <begin position="454"/>
        <end position="476"/>
    </location>
</feature>
<dbReference type="EMBL" id="BMQV01000022">
    <property type="protein sequence ID" value="GGP56304.1"/>
    <property type="molecule type" value="Genomic_DNA"/>
</dbReference>
<evidence type="ECO:0000256" key="1">
    <source>
        <dbReference type="SAM" id="Phobius"/>
    </source>
</evidence>
<dbReference type="PANTHER" id="PTHR34219">
    <property type="entry name" value="IRON-REGULATED INNER MEMBRANE PROTEIN-RELATED"/>
    <property type="match status" value="1"/>
</dbReference>
<keyword evidence="1" id="KW-0472">Membrane</keyword>
<gene>
    <name evidence="2" type="ORF">GCM10009409_23090</name>
</gene>
<dbReference type="InterPro" id="IPR005625">
    <property type="entry name" value="PepSY-ass_TM"/>
</dbReference>
<dbReference type="Proteomes" id="UP000654367">
    <property type="component" value="Unassembled WGS sequence"/>
</dbReference>
<dbReference type="RefSeq" id="WP_188920496.1">
    <property type="nucleotide sequence ID" value="NZ_BMQV01000022.1"/>
</dbReference>
<keyword evidence="1" id="KW-1133">Transmembrane helix</keyword>
<evidence type="ECO:0000313" key="3">
    <source>
        <dbReference type="Proteomes" id="UP000654367"/>
    </source>
</evidence>
<protein>
    <submittedName>
        <fullName evidence="2">Peptidase</fullName>
    </submittedName>
</protein>
<dbReference type="PANTHER" id="PTHR34219:SF9">
    <property type="entry name" value="IRON-REGULATED INNER MEMBRANE PROTEIN"/>
    <property type="match status" value="1"/>
</dbReference>
<keyword evidence="3" id="KW-1185">Reference proteome</keyword>
<comment type="caution">
    <text evidence="2">The sequence shown here is derived from an EMBL/GenBank/DDBJ whole genome shotgun (WGS) entry which is preliminary data.</text>
</comment>
<feature type="transmembrane region" description="Helical" evidence="1">
    <location>
        <begin position="152"/>
        <end position="178"/>
    </location>
</feature>
<proteinExistence type="predicted"/>
<reference evidence="3" key="1">
    <citation type="journal article" date="2019" name="Int. J. Syst. Evol. Microbiol.">
        <title>The Global Catalogue of Microorganisms (GCM) 10K type strain sequencing project: providing services to taxonomists for standard genome sequencing and annotation.</title>
        <authorList>
            <consortium name="The Broad Institute Genomics Platform"/>
            <consortium name="The Broad Institute Genome Sequencing Center for Infectious Disease"/>
            <person name="Wu L."/>
            <person name="Ma J."/>
        </authorList>
    </citation>
    <scope>NUCLEOTIDE SEQUENCE [LARGE SCALE GENOMIC DNA]</scope>
    <source>
        <strain evidence="3">JCM 32304</strain>
    </source>
</reference>
<accession>A0ABQ2Q8G5</accession>
<feature type="transmembrane region" description="Helical" evidence="1">
    <location>
        <begin position="482"/>
        <end position="505"/>
    </location>
</feature>
<feature type="transmembrane region" description="Helical" evidence="1">
    <location>
        <begin position="351"/>
        <end position="371"/>
    </location>
</feature>
<sequence>MRVRGDILRTYQSIHTWTGIIAGLVLFIGFYAGSLTMFKHEITHWATPASHQLPQIPIEKFDKLIQQASSTFAKAEQDFTVNFNEHLSPLTWFERGGGRELALNNVMQHATLSEDGQLITQVNPTNELGELIDMLHRTAGIPGKAGHEDVGVLILGVASVLYFLALVSGVVILLPTLVKSFFALRPNKGSNRLWLDSHNLVGIISLPFHLIIAWTVIVFAFHDFFYDGLSLVYGDEPMFEIRDKPTIEYTVEQLPPISTYLNKIDDIAEGYKIESMAFSRLSSANPSVGITIINQQEMMRVSSGDFIYMNPYTLNVNYSSIPLSDEEVYTPIVSGFFSLHFGGFAGDVGRWVYFILGLLGAFIFYSGNLLWLEKRRKKQPQQSQSSRIMASLTVGTCLGSMMAVVVTLLVSKWLYLFGSEVNTHYLWCYYVCFLSALLYSFIRGAAKSAIDLQLILFVSCLLIPLTSVIALLFPSIGLLQPLIFSSFVIEGIALFFSAVFFYGFLKTRKRAFQGERNSIWALPNPEKPVDSIMLSKA</sequence>
<feature type="transmembrane region" description="Helical" evidence="1">
    <location>
        <begin position="424"/>
        <end position="442"/>
    </location>
</feature>
<keyword evidence="1" id="KW-0812">Transmembrane</keyword>
<feature type="transmembrane region" description="Helical" evidence="1">
    <location>
        <begin position="392"/>
        <end position="418"/>
    </location>
</feature>